<dbReference type="InterPro" id="IPR027396">
    <property type="entry name" value="DsrEFH-like"/>
</dbReference>
<name>A0A1H5WVA8_9FLAO</name>
<dbReference type="PANTHER" id="PTHR37691:SF1">
    <property type="entry name" value="BLR3518 PROTEIN"/>
    <property type="match status" value="1"/>
</dbReference>
<dbReference type="PROSITE" id="PS51257">
    <property type="entry name" value="PROKAR_LIPOPROTEIN"/>
    <property type="match status" value="1"/>
</dbReference>
<protein>
    <submittedName>
        <fullName evidence="2">DsrE/DsrF-like family protein</fullName>
    </submittedName>
</protein>
<evidence type="ECO:0000313" key="2">
    <source>
        <dbReference type="EMBL" id="SEG03225.1"/>
    </source>
</evidence>
<dbReference type="OrthoDB" id="7206705at2"/>
<dbReference type="AlphaFoldDB" id="A0A1H5WVA8"/>
<gene>
    <name evidence="2" type="ORF">SAMN05421847_1343</name>
</gene>
<feature type="signal peptide" evidence="1">
    <location>
        <begin position="1"/>
        <end position="19"/>
    </location>
</feature>
<dbReference type="Pfam" id="PF02635">
    <property type="entry name" value="DsrE"/>
    <property type="match status" value="1"/>
</dbReference>
<evidence type="ECO:0000313" key="3">
    <source>
        <dbReference type="Proteomes" id="UP000236738"/>
    </source>
</evidence>
<dbReference type="InterPro" id="IPR003787">
    <property type="entry name" value="Sulphur_relay_DsrE/F-like"/>
</dbReference>
<dbReference type="SUPFAM" id="SSF75169">
    <property type="entry name" value="DsrEFH-like"/>
    <property type="match status" value="1"/>
</dbReference>
<keyword evidence="1" id="KW-0732">Signal</keyword>
<dbReference type="EMBL" id="FNUS01000002">
    <property type="protein sequence ID" value="SEG03225.1"/>
    <property type="molecule type" value="Genomic_DNA"/>
</dbReference>
<accession>A0A1H5WVA8</accession>
<reference evidence="3" key="1">
    <citation type="submission" date="2016-10" db="EMBL/GenBank/DDBJ databases">
        <authorList>
            <person name="Varghese N."/>
            <person name="Submissions S."/>
        </authorList>
    </citation>
    <scope>NUCLEOTIDE SEQUENCE [LARGE SCALE GENOMIC DNA]</scope>
    <source>
        <strain evidence="3">DSM 21580</strain>
    </source>
</reference>
<sequence>MKTKLLFLFFSIYSCFIFAQTKENTKENQKFYFPSASFSNPKDFEKNLNNLVLEIAPLEINEKTQTFSDGAETIYLLQKNYQGLENYSKNENFPKESLPFKSFAEAMIADPTQGNQFKKTFTENFSRDFNKMNGPAKTNIAKYFDEKMVSSFQKMANGFIDQLSKKKTDSLSYTDAKKLIAFESQKRVNSAILPLGKNIVKDYIVEFFQPFITGPMWISVVKPKEVNDLPDVSKDYKILFEITNFSTKNTKETAFKNENSSLIEAGRIMNLHVASGISPEKLHIVVVVHGSAIDFLLNNNSYKEKYKVENPNLSLIKQMQSKGVKFVVCGQLMTWDGLTLNDITENVKEAFSAKTALSNYQTQGFVLYQLNDKD</sequence>
<dbReference type="RefSeq" id="WP_103913319.1">
    <property type="nucleotide sequence ID" value="NZ_FNUS01000002.1"/>
</dbReference>
<organism evidence="2 3">
    <name type="scientific">Halpernia humi</name>
    <dbReference type="NCBI Taxonomy" id="493375"/>
    <lineage>
        <taxon>Bacteria</taxon>
        <taxon>Pseudomonadati</taxon>
        <taxon>Bacteroidota</taxon>
        <taxon>Flavobacteriia</taxon>
        <taxon>Flavobacteriales</taxon>
        <taxon>Weeksellaceae</taxon>
        <taxon>Chryseobacterium group</taxon>
        <taxon>Halpernia</taxon>
    </lineage>
</organism>
<proteinExistence type="predicted"/>
<keyword evidence="3" id="KW-1185">Reference proteome</keyword>
<dbReference type="Gene3D" id="3.40.1260.10">
    <property type="entry name" value="DsrEFH-like"/>
    <property type="match status" value="1"/>
</dbReference>
<evidence type="ECO:0000256" key="1">
    <source>
        <dbReference type="SAM" id="SignalP"/>
    </source>
</evidence>
<dbReference type="PANTHER" id="PTHR37691">
    <property type="entry name" value="BLR3518 PROTEIN"/>
    <property type="match status" value="1"/>
</dbReference>
<dbReference type="Proteomes" id="UP000236738">
    <property type="component" value="Unassembled WGS sequence"/>
</dbReference>
<feature type="chain" id="PRO_5009288743" evidence="1">
    <location>
        <begin position="20"/>
        <end position="374"/>
    </location>
</feature>